<sequence length="527" mass="61143">MHVHLWFARNCAATSLALVLVRRVQALLEGADGLHHARHLLRRRQDRRAEVQRARLLAEAAAGHHHDALRLQQLQRPARVQRQLAALLRVQLVVVPRVRRRQRQAREGVHRTLHRLAREAHHRVQLRRQHRRARLHAVEDVRELLREGRVALAARRRRAAHQRRHHLAVHVAAQVDGAHLDEFRVQISGEVHLFEVPTAAPALTDHALRRRVQRHQHRLVVRLRHPQHHLAEARELLASRVDVHLVHLVRQQHHVVVVAEAHDVLHDSPLQHVAGGVAGVDRHEQPRRRLGLVHALVVRRLEVCRVHAPALRLLQVVRRLHAAQQRNLRRVCWVLRDGDHHTIRRSADQRLHQQPHTGARTVRQRDAICRRQRRRLAVALVDVGRHRLPRKVVPQRARVRARRRRPDALQVLARALHHILREARHHHLVLQQEGRVHQRHDLPVEGERRLLQRLRVADVAVHEALEGVAALARRDLLVDLVGAGGDESAHSVLRGDDTGVERQLRRRLGQRGVEHILLVAFFAFRVR</sequence>
<reference evidence="2 3" key="1">
    <citation type="journal article" date="2013" name="PLoS ONE">
        <title>Predicting the Proteins of Angomonas deanei, Strigomonas culicis and Their Respective Endosymbionts Reveals New Aspects of the Trypanosomatidae Family.</title>
        <authorList>
            <person name="Motta M.C."/>
            <person name="Martins A.C."/>
            <person name="de Souza S.S."/>
            <person name="Catta-Preta C.M."/>
            <person name="Silva R."/>
            <person name="Klein C.C."/>
            <person name="de Almeida L.G."/>
            <person name="de Lima Cunha O."/>
            <person name="Ciapina L.P."/>
            <person name="Brocchi M."/>
            <person name="Colabardini A.C."/>
            <person name="de Araujo Lima B."/>
            <person name="Machado C.R."/>
            <person name="de Almeida Soares C.M."/>
            <person name="Probst C.M."/>
            <person name="de Menezes C.B."/>
            <person name="Thompson C.E."/>
            <person name="Bartholomeu D.C."/>
            <person name="Gradia D.F."/>
            <person name="Pavoni D.P."/>
            <person name="Grisard E.C."/>
            <person name="Fantinatti-Garboggini F."/>
            <person name="Marchini F.K."/>
            <person name="Rodrigues-Luiz G.F."/>
            <person name="Wagner G."/>
            <person name="Goldman G.H."/>
            <person name="Fietto J.L."/>
            <person name="Elias M.C."/>
            <person name="Goldman M.H."/>
            <person name="Sagot M.F."/>
            <person name="Pereira M."/>
            <person name="Stoco P.H."/>
            <person name="de Mendonca-Neto R.P."/>
            <person name="Teixeira S.M."/>
            <person name="Maciel T.E."/>
            <person name="de Oliveira Mendes T.A."/>
            <person name="Urmenyi T.P."/>
            <person name="de Souza W."/>
            <person name="Schenkman S."/>
            <person name="de Vasconcelos A.T."/>
        </authorList>
    </citation>
    <scope>NUCLEOTIDE SEQUENCE [LARGE SCALE GENOMIC DNA]</scope>
</reference>
<proteinExistence type="predicted"/>
<feature type="signal peptide" evidence="1">
    <location>
        <begin position="1"/>
        <end position="26"/>
    </location>
</feature>
<gene>
    <name evidence="2" type="ORF">STCU_04978</name>
</gene>
<comment type="caution">
    <text evidence="2">The sequence shown here is derived from an EMBL/GenBank/DDBJ whole genome shotgun (WGS) entry which is preliminary data.</text>
</comment>
<name>S9UCU4_9TRYP</name>
<evidence type="ECO:0000313" key="2">
    <source>
        <dbReference type="EMBL" id="EPY28602.1"/>
    </source>
</evidence>
<evidence type="ECO:0000256" key="1">
    <source>
        <dbReference type="SAM" id="SignalP"/>
    </source>
</evidence>
<evidence type="ECO:0000313" key="3">
    <source>
        <dbReference type="Proteomes" id="UP000015354"/>
    </source>
</evidence>
<keyword evidence="1" id="KW-0732">Signal</keyword>
<protein>
    <submittedName>
        <fullName evidence="2">Alanine transaminase</fullName>
    </submittedName>
</protein>
<dbReference type="Proteomes" id="UP000015354">
    <property type="component" value="Unassembled WGS sequence"/>
</dbReference>
<accession>S9UCU4</accession>
<dbReference type="AlphaFoldDB" id="S9UCU4"/>
<feature type="chain" id="PRO_5004558346" evidence="1">
    <location>
        <begin position="27"/>
        <end position="527"/>
    </location>
</feature>
<keyword evidence="3" id="KW-1185">Reference proteome</keyword>
<dbReference type="EMBL" id="ATMH01004978">
    <property type="protein sequence ID" value="EPY28602.1"/>
    <property type="molecule type" value="Genomic_DNA"/>
</dbReference>
<organism evidence="2 3">
    <name type="scientific">Strigomonas culicis</name>
    <dbReference type="NCBI Taxonomy" id="28005"/>
    <lineage>
        <taxon>Eukaryota</taxon>
        <taxon>Discoba</taxon>
        <taxon>Euglenozoa</taxon>
        <taxon>Kinetoplastea</taxon>
        <taxon>Metakinetoplastina</taxon>
        <taxon>Trypanosomatida</taxon>
        <taxon>Trypanosomatidae</taxon>
        <taxon>Strigomonadinae</taxon>
        <taxon>Strigomonas</taxon>
    </lineage>
</organism>